<dbReference type="PANTHER" id="PTHR47942">
    <property type="entry name" value="TETRATRICOPEPTIDE REPEAT (TPR)-LIKE SUPERFAMILY PROTEIN-RELATED"/>
    <property type="match status" value="1"/>
</dbReference>
<dbReference type="OrthoDB" id="185373at2759"/>
<comment type="caution">
    <text evidence="4">The sequence shown here is derived from an EMBL/GenBank/DDBJ whole genome shotgun (WGS) entry which is preliminary data.</text>
</comment>
<sequence>MCGSKPFSHSFAWLLGFQVLLWQDVQVYCFAPNIGILPYSQRLTSKLHSTSAPDHPLEDSETLSEEASWLQDDLENEAEYVEEEVDEIELLAAIDETPVGELSVDQVYFIRDIMAFFVETDNDQEEQDQEEESTAPVVEKLLFRLLDEWQHAVEQDLEEKTAILEPTITDFTMAMKAWEKDALRYANGRRKDTRGQPAVEHVGNLMSMMEQLRDSGIEHLRPTQTVLEIVLRVFASSRERGTDRKVYDLFDTIKDRYGLEQTCDMYQSVILALARSRDRGSSQRAEKVLKQAVKLFPPHLDPDTGMPGGITLESFNKVLVSWAKSGLDYGPERAEKLLVFMVELENELNCDGCVTPNLSSYITLIDAYAQQNDWDGVSCAERIFNQLLYQYFEGEQVEEPNIASWTIVMSAWSRLARKNFYGAENKADKLLKRMETLHEDGRISFGPDAIAYLACMNAWAYSKNQFGPTHAEIILDEMNEKYMDGDDSFRPSAKSIQIVLESWAKMGSEDAMEQAELVFDRYEDHFESLAESNADGVSDGIAEIYRTMLLGWCKVQAGHTAPSGAGGAGSSPPDAGSPSAQSPSAVTPGPNANAPAVRAHDYLLDMVDRKMTVDNFAMEKLIEAITQRIAISDDSIDEDPSSGRQFLFTLASKTFDVMEKCCVSGQVTPSERVYTSFIRAMTKARVAKLANKSYAILQRMRRSYEEGNEGIQPTVFTYNAVLTACAETTNENETREAFKIAIELFNEMRGLRDGLDHVSFGRMLKCANLLPEGPQKDKLIASTFKMCCRKGLVNSFVIQNFQNMVPEEQWRSILRCPRGEVNMELLPPQWSESINARKNNKPPRHGGGRKRSY</sequence>
<proteinExistence type="predicted"/>
<dbReference type="PANTHER" id="PTHR47942:SF63">
    <property type="entry name" value="PENTATRICOPEPTIDE REPEAT-CONTAINING PROTEIN"/>
    <property type="match status" value="1"/>
</dbReference>
<evidence type="ECO:0000256" key="1">
    <source>
        <dbReference type="ARBA" id="ARBA00022737"/>
    </source>
</evidence>
<feature type="signal peptide" evidence="3">
    <location>
        <begin position="1"/>
        <end position="29"/>
    </location>
</feature>
<protein>
    <submittedName>
        <fullName evidence="4">Pentatricopeptide repeat-containing protein</fullName>
    </submittedName>
</protein>
<accession>A0A9N8HJX0</accession>
<feature type="region of interest" description="Disordered" evidence="2">
    <location>
        <begin position="832"/>
        <end position="853"/>
    </location>
</feature>
<feature type="compositionally biased region" description="Basic residues" evidence="2">
    <location>
        <begin position="838"/>
        <end position="853"/>
    </location>
</feature>
<name>A0A9N8HJX0_9STRA</name>
<dbReference type="AlphaFoldDB" id="A0A9N8HJX0"/>
<keyword evidence="1" id="KW-0677">Repeat</keyword>
<dbReference type="Proteomes" id="UP001153069">
    <property type="component" value="Unassembled WGS sequence"/>
</dbReference>
<feature type="compositionally biased region" description="Low complexity" evidence="2">
    <location>
        <begin position="570"/>
        <end position="585"/>
    </location>
</feature>
<organism evidence="4 5">
    <name type="scientific">Seminavis robusta</name>
    <dbReference type="NCBI Taxonomy" id="568900"/>
    <lineage>
        <taxon>Eukaryota</taxon>
        <taxon>Sar</taxon>
        <taxon>Stramenopiles</taxon>
        <taxon>Ochrophyta</taxon>
        <taxon>Bacillariophyta</taxon>
        <taxon>Bacillariophyceae</taxon>
        <taxon>Bacillariophycidae</taxon>
        <taxon>Naviculales</taxon>
        <taxon>Naviculaceae</taxon>
        <taxon>Seminavis</taxon>
    </lineage>
</organism>
<evidence type="ECO:0000256" key="3">
    <source>
        <dbReference type="SAM" id="SignalP"/>
    </source>
</evidence>
<feature type="chain" id="PRO_5040248564" evidence="3">
    <location>
        <begin position="30"/>
        <end position="853"/>
    </location>
</feature>
<keyword evidence="3" id="KW-0732">Signal</keyword>
<dbReference type="Pfam" id="PF13812">
    <property type="entry name" value="PPR_3"/>
    <property type="match status" value="1"/>
</dbReference>
<evidence type="ECO:0000256" key="2">
    <source>
        <dbReference type="SAM" id="MobiDB-lite"/>
    </source>
</evidence>
<dbReference type="InterPro" id="IPR002885">
    <property type="entry name" value="PPR_rpt"/>
</dbReference>
<dbReference type="InterPro" id="IPR051222">
    <property type="entry name" value="PPR/CCM1_RNA-binding"/>
</dbReference>
<gene>
    <name evidence="4" type="ORF">SEMRO_716_G191860.1</name>
</gene>
<dbReference type="InterPro" id="IPR011990">
    <property type="entry name" value="TPR-like_helical_dom_sf"/>
</dbReference>
<evidence type="ECO:0000313" key="5">
    <source>
        <dbReference type="Proteomes" id="UP001153069"/>
    </source>
</evidence>
<reference evidence="4" key="1">
    <citation type="submission" date="2020-06" db="EMBL/GenBank/DDBJ databases">
        <authorList>
            <consortium name="Plant Systems Biology data submission"/>
        </authorList>
    </citation>
    <scope>NUCLEOTIDE SEQUENCE</scope>
    <source>
        <strain evidence="4">D6</strain>
    </source>
</reference>
<dbReference type="Gene3D" id="1.25.40.10">
    <property type="entry name" value="Tetratricopeptide repeat domain"/>
    <property type="match status" value="2"/>
</dbReference>
<dbReference type="EMBL" id="CAICTM010000715">
    <property type="protein sequence ID" value="CAB9515442.1"/>
    <property type="molecule type" value="Genomic_DNA"/>
</dbReference>
<evidence type="ECO:0000313" key="4">
    <source>
        <dbReference type="EMBL" id="CAB9515442.1"/>
    </source>
</evidence>
<keyword evidence="5" id="KW-1185">Reference proteome</keyword>
<feature type="region of interest" description="Disordered" evidence="2">
    <location>
        <begin position="561"/>
        <end position="593"/>
    </location>
</feature>